<evidence type="ECO:0000256" key="1">
    <source>
        <dbReference type="SAM" id="MobiDB-lite"/>
    </source>
</evidence>
<feature type="region of interest" description="Disordered" evidence="1">
    <location>
        <begin position="21"/>
        <end position="235"/>
    </location>
</feature>
<keyword evidence="3" id="KW-1185">Reference proteome</keyword>
<evidence type="ECO:0000313" key="3">
    <source>
        <dbReference type="Proteomes" id="UP000685013"/>
    </source>
</evidence>
<evidence type="ECO:0000313" key="2">
    <source>
        <dbReference type="EMBL" id="KAG6585530.1"/>
    </source>
</evidence>
<dbReference type="Proteomes" id="UP000685013">
    <property type="component" value="Chromosome 12"/>
</dbReference>
<accession>A0AAV6MS99</accession>
<dbReference type="PANTHER" id="PTHR34660">
    <property type="entry name" value="MYB-LIKE PROTEIN X"/>
    <property type="match status" value="1"/>
</dbReference>
<feature type="non-terminal residue" evidence="2">
    <location>
        <position position="1"/>
    </location>
</feature>
<protein>
    <submittedName>
        <fullName evidence="2">Uncharacterized protein</fullName>
    </submittedName>
</protein>
<feature type="compositionally biased region" description="Polar residues" evidence="1">
    <location>
        <begin position="150"/>
        <end position="197"/>
    </location>
</feature>
<gene>
    <name evidence="2" type="ORF">SDJN03_18263</name>
</gene>
<name>A0AAV6MS99_9ROSI</name>
<comment type="caution">
    <text evidence="2">The sequence shown here is derived from an EMBL/GenBank/DDBJ whole genome shotgun (WGS) entry which is preliminary data.</text>
</comment>
<organism evidence="2 3">
    <name type="scientific">Cucurbita argyrosperma subsp. sororia</name>
    <dbReference type="NCBI Taxonomy" id="37648"/>
    <lineage>
        <taxon>Eukaryota</taxon>
        <taxon>Viridiplantae</taxon>
        <taxon>Streptophyta</taxon>
        <taxon>Embryophyta</taxon>
        <taxon>Tracheophyta</taxon>
        <taxon>Spermatophyta</taxon>
        <taxon>Magnoliopsida</taxon>
        <taxon>eudicotyledons</taxon>
        <taxon>Gunneridae</taxon>
        <taxon>Pentapetalae</taxon>
        <taxon>rosids</taxon>
        <taxon>fabids</taxon>
        <taxon>Cucurbitales</taxon>
        <taxon>Cucurbitaceae</taxon>
        <taxon>Cucurbiteae</taxon>
        <taxon>Cucurbita</taxon>
    </lineage>
</organism>
<feature type="compositionally biased region" description="Basic and acidic residues" evidence="1">
    <location>
        <begin position="81"/>
        <end position="105"/>
    </location>
</feature>
<dbReference type="EMBL" id="JAGKQH010000012">
    <property type="protein sequence ID" value="KAG6585530.1"/>
    <property type="molecule type" value="Genomic_DNA"/>
</dbReference>
<sequence>MSRCFPYPPPGYVRKVARTEAALIEPIKLLSERREKGTERKKEKSKHKKEKSKDKKHKSKEHRDKSSRSRRDSNGQKQKKVKDLLKGTKVEAEQLEKSGLTEEHGQPVWPQSPGYLSDGTQSNHKRKRGASIQPNEDCKPGKVIRIKLASSLSQQEDSSAGSEQTCSTTGRRNSLHQTRDGNSSRVPIVQKTSLTSLDQKRDENSGRGLIVQKTSLTSLDQKRDESCRGVPPVQKTSLTSLDQKRDENSGRGLIVQKTSLTMPDTPVAVKDPISKPNIKDLPLHAVDIGSTHRKRKPSDSAYEDLFDKWVPPTLQLGQQTDDEEWLFGTKKQDERTKTNQASSHAPICRSSSLWPRGQFVPEADVYMLPYTIPF</sequence>
<feature type="compositionally biased region" description="Basic and acidic residues" evidence="1">
    <location>
        <begin position="30"/>
        <end position="42"/>
    </location>
</feature>
<dbReference type="PANTHER" id="PTHR34660:SF7">
    <property type="entry name" value="DNA LIGASE-LIKE PROTEIN"/>
    <property type="match status" value="1"/>
</dbReference>
<feature type="compositionally biased region" description="Basic residues" evidence="1">
    <location>
        <begin position="43"/>
        <end position="60"/>
    </location>
</feature>
<reference evidence="2 3" key="1">
    <citation type="journal article" date="2021" name="Hortic Res">
        <title>The domestication of Cucurbita argyrosperma as revealed by the genome of its wild relative.</title>
        <authorList>
            <person name="Barrera-Redondo J."/>
            <person name="Sanchez-de la Vega G."/>
            <person name="Aguirre-Liguori J.A."/>
            <person name="Castellanos-Morales G."/>
            <person name="Gutierrez-Guerrero Y.T."/>
            <person name="Aguirre-Dugua X."/>
            <person name="Aguirre-Planter E."/>
            <person name="Tenaillon M.I."/>
            <person name="Lira-Saade R."/>
            <person name="Eguiarte L.E."/>
        </authorList>
    </citation>
    <scope>NUCLEOTIDE SEQUENCE [LARGE SCALE GENOMIC DNA]</scope>
    <source>
        <strain evidence="2">JBR-2021</strain>
    </source>
</reference>
<proteinExistence type="predicted"/>
<dbReference type="AlphaFoldDB" id="A0AAV6MS99"/>
<feature type="compositionally biased region" description="Basic and acidic residues" evidence="1">
    <location>
        <begin position="61"/>
        <end position="74"/>
    </location>
</feature>